<proteinExistence type="predicted"/>
<evidence type="ECO:0008006" key="3">
    <source>
        <dbReference type="Google" id="ProtNLM"/>
    </source>
</evidence>
<dbReference type="VEuPathDB" id="FungiDB:JI435_101810"/>
<protein>
    <recommendedName>
        <fullName evidence="3">EthD domain-containing protein</fullName>
    </recommendedName>
</protein>
<dbReference type="AlphaFoldDB" id="A0A7U2I6A9"/>
<keyword evidence="2" id="KW-1185">Reference proteome</keyword>
<sequence length="245" mass="27492">MTSSISGPGILFVRSRISSPLLSEPTFLHWYDDDHIAEVVATSGIKSGFRYVDVNKTSPNGNEDNKTPFLACYPMKKLEFMLGEEFKEINVTSEILPGNGVIYDLADMDVRFLGLVGKMGEKEEQGPAKFILTCGVRLGASQSVDGLFERQHEELRKAQGYLRTLSFDLRFARSNAESKKLKGLPAGDEPSTEPSTHLAIHEFEERPDEQLVEIVRKSVSELGDVQPEVLVFELHRVHGEREFFD</sequence>
<dbReference type="OMA" id="YARTNAQ"/>
<dbReference type="EMBL" id="CP069037">
    <property type="protein sequence ID" value="QRD03395.1"/>
    <property type="molecule type" value="Genomic_DNA"/>
</dbReference>
<organism evidence="1 2">
    <name type="scientific">Phaeosphaeria nodorum (strain SN15 / ATCC MYA-4574 / FGSC 10173)</name>
    <name type="common">Glume blotch fungus</name>
    <name type="synonym">Parastagonospora nodorum</name>
    <dbReference type="NCBI Taxonomy" id="321614"/>
    <lineage>
        <taxon>Eukaryota</taxon>
        <taxon>Fungi</taxon>
        <taxon>Dikarya</taxon>
        <taxon>Ascomycota</taxon>
        <taxon>Pezizomycotina</taxon>
        <taxon>Dothideomycetes</taxon>
        <taxon>Pleosporomycetidae</taxon>
        <taxon>Pleosporales</taxon>
        <taxon>Pleosporineae</taxon>
        <taxon>Phaeosphaeriaceae</taxon>
        <taxon>Parastagonospora</taxon>
    </lineage>
</organism>
<reference evidence="2" key="1">
    <citation type="journal article" date="2021" name="BMC Genomics">
        <title>Chromosome-level genome assembly and manually-curated proteome of model necrotroph Parastagonospora nodorum Sn15 reveals a genome-wide trove of candidate effector homologs, and redundancy of virulence-related functions within an accessory chromosome.</title>
        <authorList>
            <person name="Bertazzoni S."/>
            <person name="Jones D.A.B."/>
            <person name="Phan H.T."/>
            <person name="Tan K.-C."/>
            <person name="Hane J.K."/>
        </authorList>
    </citation>
    <scope>NUCLEOTIDE SEQUENCE [LARGE SCALE GENOMIC DNA]</scope>
    <source>
        <strain evidence="2">SN15 / ATCC MYA-4574 / FGSC 10173)</strain>
    </source>
</reference>
<dbReference type="OrthoDB" id="2851338at2759"/>
<evidence type="ECO:0000313" key="2">
    <source>
        <dbReference type="Proteomes" id="UP000663193"/>
    </source>
</evidence>
<evidence type="ECO:0000313" key="1">
    <source>
        <dbReference type="EMBL" id="QRD03395.1"/>
    </source>
</evidence>
<accession>A0A7U2I6A9</accession>
<dbReference type="KEGG" id="pno:SNOG_10181"/>
<gene>
    <name evidence="1" type="ORF">JI435_101810</name>
</gene>
<dbReference type="RefSeq" id="XP_001800463.1">
    <property type="nucleotide sequence ID" value="XM_001800411.1"/>
</dbReference>
<dbReference type="Proteomes" id="UP000663193">
    <property type="component" value="Chromosome 15"/>
</dbReference>
<name>A0A7U2I6A9_PHANO</name>